<dbReference type="GO" id="GO:0004125">
    <property type="term" value="F:L-seryl-tRNA(Sec) selenium transferase activity"/>
    <property type="evidence" value="ECO:0007669"/>
    <property type="project" value="UniProtKB-EC"/>
</dbReference>
<dbReference type="InterPro" id="IPR004534">
    <property type="entry name" value="SelA_trans"/>
</dbReference>
<organism evidence="10 11">
    <name type="scientific">Methylopila henanensis</name>
    <dbReference type="NCBI Taxonomy" id="873516"/>
    <lineage>
        <taxon>Bacteria</taxon>
        <taxon>Pseudomonadati</taxon>
        <taxon>Pseudomonadota</taxon>
        <taxon>Alphaproteobacteria</taxon>
        <taxon>Hyphomicrobiales</taxon>
        <taxon>Methylopilaceae</taxon>
        <taxon>Methylopila</taxon>
    </lineage>
</organism>
<dbReference type="InterPro" id="IPR015421">
    <property type="entry name" value="PyrdxlP-dep_Trfase_major"/>
</dbReference>
<evidence type="ECO:0000256" key="5">
    <source>
        <dbReference type="ARBA" id="ARBA00022917"/>
    </source>
</evidence>
<dbReference type="PANTHER" id="PTHR32328:SF0">
    <property type="entry name" value="L-SERYL-TRNA(SEC) SELENIUM TRANSFERASE"/>
    <property type="match status" value="1"/>
</dbReference>
<comment type="cofactor">
    <cofactor evidence="1 8">
        <name>pyridoxal 5'-phosphate</name>
        <dbReference type="ChEBI" id="CHEBI:597326"/>
    </cofactor>
</comment>
<accession>A0ABW4K9X0</accession>
<evidence type="ECO:0000256" key="3">
    <source>
        <dbReference type="ARBA" id="ARBA00022679"/>
    </source>
</evidence>
<dbReference type="PANTHER" id="PTHR32328">
    <property type="entry name" value="L-SERYL-TRNA(SEC) SELENIUM TRANSFERASE"/>
    <property type="match status" value="1"/>
</dbReference>
<keyword evidence="11" id="KW-1185">Reference proteome</keyword>
<evidence type="ECO:0000256" key="6">
    <source>
        <dbReference type="ARBA" id="ARBA00023266"/>
    </source>
</evidence>
<evidence type="ECO:0000313" key="10">
    <source>
        <dbReference type="EMBL" id="MFD1704984.1"/>
    </source>
</evidence>
<sequence>MTDDQPALPPLPSVDRVLAADAARLAAERFGRRAATLSVRARLDELRGPWRAGAPVDVSTDRIAAAALAALEAADMPSQRRVINLTGTVLHTNLGRALLAEEAVAAVVAAMRSPTALEFNVGDGRRGERDDHVRGLLRELTGAEDAVAVNNNAAAVLLTLNSLAEGREAVVSRGELIEIGGAFRMPAIMARAGCRLVEVGTTNRTHLADYAEAISPDAALLMKVHPSNYRIEGFVKEVPAKALAPLARERGVALVDDLGSGVLVDLSAYGLQRERTVQEAVSDGADLVTFSGDKLLGGPQAGLVVGRADLVKRLAKNHLKRALRLDKLRLAALEATLKLYRDPDRLAARLPTLMLLTRPAQALKAQAARLRDAVARAAGPDFVVEVVDAASQIGSGALPLATIPSGGLGVAAVDPKRSGAALTALAAALRQAPTPIIGRIADDRLVLDLRGLDDEAELAASLAALAGAQAEAAE</sequence>
<dbReference type="HAMAP" id="MF_00423">
    <property type="entry name" value="SelA"/>
    <property type="match status" value="1"/>
</dbReference>
<dbReference type="Pfam" id="PF12390">
    <property type="entry name" value="Se-cys_synth_N"/>
    <property type="match status" value="1"/>
</dbReference>
<gene>
    <name evidence="8 10" type="primary">selA</name>
    <name evidence="10" type="ORF">ACFSCV_18415</name>
</gene>
<keyword evidence="4 8" id="KW-0663">Pyridoxal phosphate</keyword>
<dbReference type="InterPro" id="IPR025862">
    <property type="entry name" value="SelA_trans_N_dom"/>
</dbReference>
<comment type="subcellular location">
    <subcellularLocation>
        <location evidence="8">Cytoplasm</location>
    </subcellularLocation>
</comment>
<dbReference type="EC" id="2.9.1.1" evidence="8"/>
<name>A0ABW4K9X0_9HYPH</name>
<keyword evidence="2 8" id="KW-0963">Cytoplasm</keyword>
<evidence type="ECO:0000256" key="8">
    <source>
        <dbReference type="HAMAP-Rule" id="MF_00423"/>
    </source>
</evidence>
<dbReference type="RefSeq" id="WP_378801035.1">
    <property type="nucleotide sequence ID" value="NZ_JBHUER010000013.1"/>
</dbReference>
<reference evidence="11" key="1">
    <citation type="journal article" date="2019" name="Int. J. Syst. Evol. Microbiol.">
        <title>The Global Catalogue of Microorganisms (GCM) 10K type strain sequencing project: providing services to taxonomists for standard genome sequencing and annotation.</title>
        <authorList>
            <consortium name="The Broad Institute Genomics Platform"/>
            <consortium name="The Broad Institute Genome Sequencing Center for Infectious Disease"/>
            <person name="Wu L."/>
            <person name="Ma J."/>
        </authorList>
    </citation>
    <scope>NUCLEOTIDE SEQUENCE [LARGE SCALE GENOMIC DNA]</scope>
    <source>
        <strain evidence="11">KCTC 23707</strain>
    </source>
</reference>
<evidence type="ECO:0000256" key="7">
    <source>
        <dbReference type="ARBA" id="ARBA00044507"/>
    </source>
</evidence>
<comment type="function">
    <text evidence="8">Converts seryl-tRNA(Sec) to selenocysteinyl-tRNA(Sec) required for selenoprotein biosynthesis.</text>
</comment>
<evidence type="ECO:0000259" key="9">
    <source>
        <dbReference type="Pfam" id="PF12390"/>
    </source>
</evidence>
<feature type="modified residue" description="N6-(pyridoxal phosphate)lysine" evidence="8">
    <location>
        <position position="294"/>
    </location>
</feature>
<dbReference type="InterPro" id="IPR018319">
    <property type="entry name" value="SelA-like"/>
</dbReference>
<evidence type="ECO:0000313" key="11">
    <source>
        <dbReference type="Proteomes" id="UP001597308"/>
    </source>
</evidence>
<feature type="domain" description="L-seryl-tRNA selenium transferase N-terminal" evidence="9">
    <location>
        <begin position="11"/>
        <end position="47"/>
    </location>
</feature>
<dbReference type="EMBL" id="JBHUER010000013">
    <property type="protein sequence ID" value="MFD1704984.1"/>
    <property type="molecule type" value="Genomic_DNA"/>
</dbReference>
<comment type="catalytic activity">
    <reaction evidence="8">
        <text>L-seryl-tRNA(Sec) + selenophosphate + H(+) = L-selenocysteinyl-tRNA(Sec) + phosphate</text>
        <dbReference type="Rhea" id="RHEA:22728"/>
        <dbReference type="Rhea" id="RHEA-COMP:9742"/>
        <dbReference type="Rhea" id="RHEA-COMP:9743"/>
        <dbReference type="ChEBI" id="CHEBI:15378"/>
        <dbReference type="ChEBI" id="CHEBI:16144"/>
        <dbReference type="ChEBI" id="CHEBI:43474"/>
        <dbReference type="ChEBI" id="CHEBI:78533"/>
        <dbReference type="ChEBI" id="CHEBI:78573"/>
        <dbReference type="EC" id="2.9.1.1"/>
    </reaction>
</comment>
<comment type="similarity">
    <text evidence="7 8">Belongs to the SelA family.</text>
</comment>
<dbReference type="InterPro" id="IPR015424">
    <property type="entry name" value="PyrdxlP-dep_Trfase"/>
</dbReference>
<comment type="pathway">
    <text evidence="8">Aminoacyl-tRNA biosynthesis; selenocysteinyl-tRNA(Sec) biosynthesis; selenocysteinyl-tRNA(Sec) from L-seryl-tRNA(Sec) (bacterial route): step 1/1.</text>
</comment>
<keyword evidence="3 8" id="KW-0808">Transferase</keyword>
<evidence type="ECO:0000256" key="1">
    <source>
        <dbReference type="ARBA" id="ARBA00001933"/>
    </source>
</evidence>
<dbReference type="Pfam" id="PF03841">
    <property type="entry name" value="SelA"/>
    <property type="match status" value="1"/>
</dbReference>
<proteinExistence type="inferred from homology"/>
<dbReference type="SUPFAM" id="SSF53383">
    <property type="entry name" value="PLP-dependent transferases"/>
    <property type="match status" value="1"/>
</dbReference>
<dbReference type="Gene3D" id="3.40.640.10">
    <property type="entry name" value="Type I PLP-dependent aspartate aminotransferase-like (Major domain)"/>
    <property type="match status" value="1"/>
</dbReference>
<protein>
    <recommendedName>
        <fullName evidence="8">L-seryl-tRNA(Sec) selenium transferase</fullName>
        <ecNumber evidence="8">2.9.1.1</ecNumber>
    </recommendedName>
    <alternativeName>
        <fullName evidence="8">Selenocysteine synthase</fullName>
        <shortName evidence="8">Sec synthase</shortName>
    </alternativeName>
    <alternativeName>
        <fullName evidence="8">Selenocysteinyl-tRNA(Sec) synthase</fullName>
    </alternativeName>
</protein>
<keyword evidence="5 8" id="KW-0648">Protein biosynthesis</keyword>
<evidence type="ECO:0000256" key="4">
    <source>
        <dbReference type="ARBA" id="ARBA00022898"/>
    </source>
</evidence>
<comment type="caution">
    <text evidence="10">The sequence shown here is derived from an EMBL/GenBank/DDBJ whole genome shotgun (WGS) entry which is preliminary data.</text>
</comment>
<dbReference type="NCBIfam" id="TIGR00474">
    <property type="entry name" value="selA"/>
    <property type="match status" value="1"/>
</dbReference>
<keyword evidence="6 8" id="KW-0711">Selenium</keyword>
<dbReference type="Proteomes" id="UP001597308">
    <property type="component" value="Unassembled WGS sequence"/>
</dbReference>
<dbReference type="Gene3D" id="3.90.1150.180">
    <property type="match status" value="1"/>
</dbReference>
<evidence type="ECO:0000256" key="2">
    <source>
        <dbReference type="ARBA" id="ARBA00022490"/>
    </source>
</evidence>